<dbReference type="InterPro" id="IPR004929">
    <property type="entry name" value="I-spanin"/>
</dbReference>
<evidence type="ECO:0000256" key="1">
    <source>
        <dbReference type="SAM" id="Coils"/>
    </source>
</evidence>
<dbReference type="InterPro" id="IPR023346">
    <property type="entry name" value="Lysozyme-like_dom_sf"/>
</dbReference>
<protein>
    <recommendedName>
        <fullName evidence="5">Lysozyme</fullName>
    </recommendedName>
</protein>
<feature type="transmembrane region" description="Helical" evidence="2">
    <location>
        <begin position="94"/>
        <end position="116"/>
    </location>
</feature>
<keyword evidence="4" id="KW-1185">Reference proteome</keyword>
<evidence type="ECO:0000313" key="3">
    <source>
        <dbReference type="EMBL" id="CAD6196506.1"/>
    </source>
</evidence>
<sequence>MVEINNQRKAFLDMLAWSEGTDNGRAGRYQLLSRWWDAYRKQLGLKDFSPKSQDAVALQQIKERGALPMIDRGDIRQAIDRCSNIWASLPGAGYGQVTAIISALVICIIVCLSWAVNHYRDNAITYKAQRDKNARELKLANAAITDMQMRQRDVAALDEKYTKELANAKAENDALRDDVAAGRRRLHIKSSLSVSA</sequence>
<name>A0A8S1HQG3_9PELO</name>
<dbReference type="Pfam" id="PF03245">
    <property type="entry name" value="Phage_lysis"/>
    <property type="match status" value="1"/>
</dbReference>
<reference evidence="3" key="1">
    <citation type="submission" date="2020-10" db="EMBL/GenBank/DDBJ databases">
        <authorList>
            <person name="Kikuchi T."/>
        </authorList>
    </citation>
    <scope>NUCLEOTIDE SEQUENCE</scope>
    <source>
        <strain evidence="3">NKZ352</strain>
    </source>
</reference>
<keyword evidence="2" id="KW-0472">Membrane</keyword>
<keyword evidence="2" id="KW-0812">Transmembrane</keyword>
<dbReference type="EMBL" id="CAJGYM010000074">
    <property type="protein sequence ID" value="CAD6196506.1"/>
    <property type="molecule type" value="Genomic_DNA"/>
</dbReference>
<dbReference type="OrthoDB" id="5854407at2759"/>
<keyword evidence="2" id="KW-1133">Transmembrane helix</keyword>
<organism evidence="3 4">
    <name type="scientific">Caenorhabditis auriculariae</name>
    <dbReference type="NCBI Taxonomy" id="2777116"/>
    <lineage>
        <taxon>Eukaryota</taxon>
        <taxon>Metazoa</taxon>
        <taxon>Ecdysozoa</taxon>
        <taxon>Nematoda</taxon>
        <taxon>Chromadorea</taxon>
        <taxon>Rhabditida</taxon>
        <taxon>Rhabditina</taxon>
        <taxon>Rhabditomorpha</taxon>
        <taxon>Rhabditoidea</taxon>
        <taxon>Rhabditidae</taxon>
        <taxon>Peloderinae</taxon>
        <taxon>Caenorhabditis</taxon>
    </lineage>
</organism>
<accession>A0A8S1HQG3</accession>
<dbReference type="GO" id="GO:0044659">
    <property type="term" value="P:viral release from host cell by cytolysis"/>
    <property type="evidence" value="ECO:0007669"/>
    <property type="project" value="InterPro"/>
</dbReference>
<gene>
    <name evidence="3" type="ORF">CAUJ_LOCUS12420</name>
</gene>
<feature type="coiled-coil region" evidence="1">
    <location>
        <begin position="158"/>
        <end position="185"/>
    </location>
</feature>
<evidence type="ECO:0000256" key="2">
    <source>
        <dbReference type="SAM" id="Phobius"/>
    </source>
</evidence>
<proteinExistence type="predicted"/>
<dbReference type="AlphaFoldDB" id="A0A8S1HQG3"/>
<evidence type="ECO:0008006" key="5">
    <source>
        <dbReference type="Google" id="ProtNLM"/>
    </source>
</evidence>
<comment type="caution">
    <text evidence="3">The sequence shown here is derived from an EMBL/GenBank/DDBJ whole genome shotgun (WGS) entry which is preliminary data.</text>
</comment>
<dbReference type="Proteomes" id="UP000835052">
    <property type="component" value="Unassembled WGS sequence"/>
</dbReference>
<keyword evidence="1" id="KW-0175">Coiled coil</keyword>
<dbReference type="CDD" id="cd00736">
    <property type="entry name" value="lambda_lys-like"/>
    <property type="match status" value="1"/>
</dbReference>
<evidence type="ECO:0000313" key="4">
    <source>
        <dbReference type="Proteomes" id="UP000835052"/>
    </source>
</evidence>
<dbReference type="SUPFAM" id="SSF53955">
    <property type="entry name" value="Lysozyme-like"/>
    <property type="match status" value="1"/>
</dbReference>
<dbReference type="Gene3D" id="1.10.530.10">
    <property type="match status" value="1"/>
</dbReference>